<dbReference type="InterPro" id="IPR005467">
    <property type="entry name" value="His_kinase_dom"/>
</dbReference>
<dbReference type="Pfam" id="PF08521">
    <property type="entry name" value="2CSK_N"/>
    <property type="match status" value="1"/>
</dbReference>
<keyword evidence="8 16" id="KW-0418">Kinase</keyword>
<dbReference type="Gene3D" id="3.30.565.10">
    <property type="entry name" value="Histidine kinase-like ATPase, C-terminal domain"/>
    <property type="match status" value="1"/>
</dbReference>
<evidence type="ECO:0000256" key="7">
    <source>
        <dbReference type="ARBA" id="ARBA00022741"/>
    </source>
</evidence>
<dbReference type="SMART" id="SM00387">
    <property type="entry name" value="HATPase_c"/>
    <property type="match status" value="1"/>
</dbReference>
<comment type="caution">
    <text evidence="16">The sequence shown here is derived from an EMBL/GenBank/DDBJ whole genome shotgun (WGS) entry which is preliminary data.</text>
</comment>
<evidence type="ECO:0000259" key="15">
    <source>
        <dbReference type="PROSITE" id="PS50885"/>
    </source>
</evidence>
<name>A0A840RGU1_9NEIS</name>
<keyword evidence="12 13" id="KW-0472">Membrane</keyword>
<dbReference type="InterPro" id="IPR036890">
    <property type="entry name" value="HATPase_C_sf"/>
</dbReference>
<protein>
    <recommendedName>
        <fullName evidence="3">histidine kinase</fullName>
        <ecNumber evidence="3">2.7.13.3</ecNumber>
    </recommendedName>
</protein>
<gene>
    <name evidence="16" type="ORF">HNQ50_003593</name>
</gene>
<keyword evidence="11" id="KW-0902">Two-component regulatory system</keyword>
<dbReference type="Pfam" id="PF00512">
    <property type="entry name" value="HisKA"/>
    <property type="match status" value="1"/>
</dbReference>
<evidence type="ECO:0000256" key="1">
    <source>
        <dbReference type="ARBA" id="ARBA00000085"/>
    </source>
</evidence>
<dbReference type="GO" id="GO:0000155">
    <property type="term" value="F:phosphorelay sensor kinase activity"/>
    <property type="evidence" value="ECO:0007669"/>
    <property type="project" value="InterPro"/>
</dbReference>
<dbReference type="CDD" id="cd00082">
    <property type="entry name" value="HisKA"/>
    <property type="match status" value="1"/>
</dbReference>
<feature type="domain" description="HAMP" evidence="15">
    <location>
        <begin position="172"/>
        <end position="224"/>
    </location>
</feature>
<evidence type="ECO:0000256" key="13">
    <source>
        <dbReference type="SAM" id="Phobius"/>
    </source>
</evidence>
<dbReference type="CDD" id="cd00075">
    <property type="entry name" value="HATPase"/>
    <property type="match status" value="1"/>
</dbReference>
<dbReference type="GO" id="GO:0005886">
    <property type="term" value="C:plasma membrane"/>
    <property type="evidence" value="ECO:0007669"/>
    <property type="project" value="TreeGrafter"/>
</dbReference>
<feature type="transmembrane region" description="Helical" evidence="13">
    <location>
        <begin position="12"/>
        <end position="35"/>
    </location>
</feature>
<evidence type="ECO:0000256" key="3">
    <source>
        <dbReference type="ARBA" id="ARBA00012438"/>
    </source>
</evidence>
<evidence type="ECO:0000256" key="8">
    <source>
        <dbReference type="ARBA" id="ARBA00022777"/>
    </source>
</evidence>
<keyword evidence="7" id="KW-0547">Nucleotide-binding</keyword>
<dbReference type="RefSeq" id="WP_184102498.1">
    <property type="nucleotide sequence ID" value="NZ_JACHHN010000008.1"/>
</dbReference>
<dbReference type="PANTHER" id="PTHR45436:SF14">
    <property type="entry name" value="SENSOR PROTEIN QSEC"/>
    <property type="match status" value="1"/>
</dbReference>
<feature type="domain" description="Histidine kinase" evidence="14">
    <location>
        <begin position="232"/>
        <end position="444"/>
    </location>
</feature>
<dbReference type="InterPro" id="IPR003661">
    <property type="entry name" value="HisK_dim/P_dom"/>
</dbReference>
<dbReference type="InterPro" id="IPR004358">
    <property type="entry name" value="Sig_transdc_His_kin-like_C"/>
</dbReference>
<dbReference type="PANTHER" id="PTHR45436">
    <property type="entry name" value="SENSOR HISTIDINE KINASE YKOH"/>
    <property type="match status" value="1"/>
</dbReference>
<dbReference type="EC" id="2.7.13.3" evidence="3"/>
<evidence type="ECO:0000256" key="2">
    <source>
        <dbReference type="ARBA" id="ARBA00004141"/>
    </source>
</evidence>
<evidence type="ECO:0000256" key="11">
    <source>
        <dbReference type="ARBA" id="ARBA00023012"/>
    </source>
</evidence>
<evidence type="ECO:0000256" key="10">
    <source>
        <dbReference type="ARBA" id="ARBA00022989"/>
    </source>
</evidence>
<keyword evidence="6 13" id="KW-0812">Transmembrane</keyword>
<dbReference type="InterPro" id="IPR003660">
    <property type="entry name" value="HAMP_dom"/>
</dbReference>
<keyword evidence="9" id="KW-0067">ATP-binding</keyword>
<dbReference type="PRINTS" id="PR00344">
    <property type="entry name" value="BCTRLSENSOR"/>
</dbReference>
<dbReference type="Proteomes" id="UP000543030">
    <property type="component" value="Unassembled WGS sequence"/>
</dbReference>
<keyword evidence="5 16" id="KW-0808">Transferase</keyword>
<dbReference type="SUPFAM" id="SSF47384">
    <property type="entry name" value="Homodimeric domain of signal transducing histidine kinase"/>
    <property type="match status" value="1"/>
</dbReference>
<keyword evidence="10 13" id="KW-1133">Transmembrane helix</keyword>
<dbReference type="Pfam" id="PF02518">
    <property type="entry name" value="HATPase_c"/>
    <property type="match status" value="1"/>
</dbReference>
<dbReference type="EMBL" id="JACHHN010000008">
    <property type="protein sequence ID" value="MBB5192839.1"/>
    <property type="molecule type" value="Genomic_DNA"/>
</dbReference>
<evidence type="ECO:0000256" key="5">
    <source>
        <dbReference type="ARBA" id="ARBA00022679"/>
    </source>
</evidence>
<dbReference type="InterPro" id="IPR050428">
    <property type="entry name" value="TCS_sensor_his_kinase"/>
</dbReference>
<evidence type="ECO:0000256" key="9">
    <source>
        <dbReference type="ARBA" id="ARBA00022840"/>
    </source>
</evidence>
<dbReference type="AlphaFoldDB" id="A0A840RGU1"/>
<organism evidence="16 17">
    <name type="scientific">Silvimonas terrae</name>
    <dbReference type="NCBI Taxonomy" id="300266"/>
    <lineage>
        <taxon>Bacteria</taxon>
        <taxon>Pseudomonadati</taxon>
        <taxon>Pseudomonadota</taxon>
        <taxon>Betaproteobacteria</taxon>
        <taxon>Neisseriales</taxon>
        <taxon>Chitinibacteraceae</taxon>
        <taxon>Silvimonas</taxon>
    </lineage>
</organism>
<dbReference type="Gene3D" id="1.10.287.130">
    <property type="match status" value="1"/>
</dbReference>
<evidence type="ECO:0000256" key="12">
    <source>
        <dbReference type="ARBA" id="ARBA00023136"/>
    </source>
</evidence>
<dbReference type="InterPro" id="IPR003594">
    <property type="entry name" value="HATPase_dom"/>
</dbReference>
<proteinExistence type="predicted"/>
<comment type="subcellular location">
    <subcellularLocation>
        <location evidence="2">Membrane</location>
        <topology evidence="2">Multi-pass membrane protein</topology>
    </subcellularLocation>
</comment>
<evidence type="ECO:0000256" key="4">
    <source>
        <dbReference type="ARBA" id="ARBA00022553"/>
    </source>
</evidence>
<comment type="catalytic activity">
    <reaction evidence="1">
        <text>ATP + protein L-histidine = ADP + protein N-phospho-L-histidine.</text>
        <dbReference type="EC" id="2.7.13.3"/>
    </reaction>
</comment>
<feature type="transmembrane region" description="Helical" evidence="13">
    <location>
        <begin position="153"/>
        <end position="171"/>
    </location>
</feature>
<dbReference type="SUPFAM" id="SSF55874">
    <property type="entry name" value="ATPase domain of HSP90 chaperone/DNA topoisomerase II/histidine kinase"/>
    <property type="match status" value="1"/>
</dbReference>
<dbReference type="InterPro" id="IPR036097">
    <property type="entry name" value="HisK_dim/P_sf"/>
</dbReference>
<evidence type="ECO:0000313" key="17">
    <source>
        <dbReference type="Proteomes" id="UP000543030"/>
    </source>
</evidence>
<keyword evidence="4" id="KW-0597">Phosphoprotein</keyword>
<evidence type="ECO:0000313" key="16">
    <source>
        <dbReference type="EMBL" id="MBB5192839.1"/>
    </source>
</evidence>
<accession>A0A840RGU1</accession>
<evidence type="ECO:0000256" key="6">
    <source>
        <dbReference type="ARBA" id="ARBA00022692"/>
    </source>
</evidence>
<dbReference type="GO" id="GO:0005524">
    <property type="term" value="F:ATP binding"/>
    <property type="evidence" value="ECO:0007669"/>
    <property type="project" value="UniProtKB-KW"/>
</dbReference>
<evidence type="ECO:0000259" key="14">
    <source>
        <dbReference type="PROSITE" id="PS50109"/>
    </source>
</evidence>
<keyword evidence="17" id="KW-1185">Reference proteome</keyword>
<dbReference type="SMART" id="SM00388">
    <property type="entry name" value="HisKA"/>
    <property type="match status" value="1"/>
</dbReference>
<reference evidence="16 17" key="1">
    <citation type="submission" date="2020-08" db="EMBL/GenBank/DDBJ databases">
        <title>Genomic Encyclopedia of Type Strains, Phase IV (KMG-IV): sequencing the most valuable type-strain genomes for metagenomic binning, comparative biology and taxonomic classification.</title>
        <authorList>
            <person name="Goeker M."/>
        </authorList>
    </citation>
    <scope>NUCLEOTIDE SEQUENCE [LARGE SCALE GENOMIC DNA]</scope>
    <source>
        <strain evidence="16 17">DSM 18233</strain>
    </source>
</reference>
<dbReference type="PROSITE" id="PS50885">
    <property type="entry name" value="HAMP"/>
    <property type="match status" value="1"/>
</dbReference>
<sequence>MLRFPRSLGGRLMTYCLISLVLITAIVLGGGYAMARQRSERWFDNRLKESAQLLLAFELDQASPNRVGPHAAQLPTGPFAVQIFGPDGKQLFASPNAPVWPFEQQPGFSNREIGDKTWRSYTEWDSDGDFQVRVLEDYADHDQFLHLLARRQLVTLLLVLPVVSAALFYSVRRGLRPLHDLSQQLDNFDPNDPERFATDALVEELQKPAIALNALLDRVDAMLERERHFTSDAAHELRTPFAALLVQAEVARTTRDDARREHALFAVEEAARRGGHLVEQLLALARLDRAERLPREVFDLASLSRNTLAELAGRAADKDQQLSLNAPERLLFIGHAVAISTALRNLVENAIRYTPHAAQINVTLQSSQQGIELVVQDNGPGIEPALRERVLDRFYRPPGGAEDGCGLGLSLVAQAVTLHGGTLTLEDTPQQPGLQVRVTLPHAPLNVAV</sequence>
<dbReference type="PROSITE" id="PS50109">
    <property type="entry name" value="HIS_KIN"/>
    <property type="match status" value="1"/>
</dbReference>
<dbReference type="InterPro" id="IPR013727">
    <property type="entry name" value="2CSK_N"/>
</dbReference>